<evidence type="ECO:0000256" key="3">
    <source>
        <dbReference type="RuleBase" id="RU000363"/>
    </source>
</evidence>
<dbReference type="RefSeq" id="WP_420244728.1">
    <property type="nucleotide sequence ID" value="NZ_BOPV01000001.1"/>
</dbReference>
<dbReference type="PANTHER" id="PTHR43658">
    <property type="entry name" value="SHORT-CHAIN DEHYDROGENASE/REDUCTASE"/>
    <property type="match status" value="1"/>
</dbReference>
<dbReference type="Proteomes" id="UP000681075">
    <property type="component" value="Unassembled WGS sequence"/>
</dbReference>
<comment type="caution">
    <text evidence="5">The sequence shown here is derived from an EMBL/GenBank/DDBJ whole genome shotgun (WGS) entry which is preliminary data.</text>
</comment>
<sequence length="253" mass="25317">MDLKGKAALVTGGGSGMGAATARALAAAGAKVALLDVQEDKAKALAAELGGVAIACDVTSASDVERAIAAAAAAHGPARIAVNCAGVATAGRIVGKDGPLSLDAFRKVIEINLIGTFNVLRLAAAGMQSLEPLADGERGLIVNTASVAAFEGQVGQAAYAASKGGIVGLTLPAARELARVGVRVVTIAPGLIETPLFAGLNEAAVASLVESTVYPKRLGKPEEFAKLVVHVAENVLLNGETIRLDGAVRLNVK</sequence>
<comment type="similarity">
    <text evidence="1 3">Belongs to the short-chain dehydrogenases/reductases (SDR) family.</text>
</comment>
<dbReference type="EMBL" id="BOPV01000001">
    <property type="protein sequence ID" value="GIL41298.1"/>
    <property type="molecule type" value="Genomic_DNA"/>
</dbReference>
<dbReference type="InterPro" id="IPR020904">
    <property type="entry name" value="Sc_DH/Rdtase_CS"/>
</dbReference>
<keyword evidence="2" id="KW-0560">Oxidoreductase</keyword>
<feature type="domain" description="Ketoreductase" evidence="4">
    <location>
        <begin position="6"/>
        <end position="195"/>
    </location>
</feature>
<dbReference type="PROSITE" id="PS00061">
    <property type="entry name" value="ADH_SHORT"/>
    <property type="match status" value="1"/>
</dbReference>
<evidence type="ECO:0000313" key="5">
    <source>
        <dbReference type="EMBL" id="GIL41298.1"/>
    </source>
</evidence>
<dbReference type="Gene3D" id="3.40.50.720">
    <property type="entry name" value="NAD(P)-binding Rossmann-like Domain"/>
    <property type="match status" value="1"/>
</dbReference>
<dbReference type="Pfam" id="PF00106">
    <property type="entry name" value="adh_short"/>
    <property type="match status" value="1"/>
</dbReference>
<evidence type="ECO:0000259" key="4">
    <source>
        <dbReference type="SMART" id="SM00822"/>
    </source>
</evidence>
<dbReference type="FunFam" id="3.40.50.720:FF:000084">
    <property type="entry name" value="Short-chain dehydrogenase reductase"/>
    <property type="match status" value="1"/>
</dbReference>
<reference evidence="5" key="1">
    <citation type="submission" date="2021-02" db="EMBL/GenBank/DDBJ databases">
        <title>Genome sequence of Rhodospirillales sp. strain TMPK1 isolated from soil.</title>
        <authorList>
            <person name="Nakai R."/>
            <person name="Kusada H."/>
            <person name="Tamaki H."/>
        </authorList>
    </citation>
    <scope>NUCLEOTIDE SEQUENCE</scope>
    <source>
        <strain evidence="5">TMPK1</strain>
    </source>
</reference>
<organism evidence="5 6">
    <name type="scientific">Roseiterribacter gracilis</name>
    <dbReference type="NCBI Taxonomy" id="2812848"/>
    <lineage>
        <taxon>Bacteria</taxon>
        <taxon>Pseudomonadati</taxon>
        <taxon>Pseudomonadota</taxon>
        <taxon>Alphaproteobacteria</taxon>
        <taxon>Rhodospirillales</taxon>
        <taxon>Roseiterribacteraceae</taxon>
        <taxon>Roseiterribacter</taxon>
    </lineage>
</organism>
<name>A0A8S8XBE3_9PROT</name>
<evidence type="ECO:0000256" key="2">
    <source>
        <dbReference type="ARBA" id="ARBA00023002"/>
    </source>
</evidence>
<dbReference type="PRINTS" id="PR00081">
    <property type="entry name" value="GDHRDH"/>
</dbReference>
<protein>
    <submittedName>
        <fullName evidence="5">3-hydroxy-2-methylbutyryl-CoA dehydrogenase</fullName>
    </submittedName>
</protein>
<dbReference type="InterPro" id="IPR057326">
    <property type="entry name" value="KR_dom"/>
</dbReference>
<dbReference type="InterPro" id="IPR002347">
    <property type="entry name" value="SDR_fam"/>
</dbReference>
<dbReference type="SUPFAM" id="SSF51735">
    <property type="entry name" value="NAD(P)-binding Rossmann-fold domains"/>
    <property type="match status" value="1"/>
</dbReference>
<evidence type="ECO:0000256" key="1">
    <source>
        <dbReference type="ARBA" id="ARBA00006484"/>
    </source>
</evidence>
<evidence type="ECO:0000313" key="6">
    <source>
        <dbReference type="Proteomes" id="UP000681075"/>
    </source>
</evidence>
<dbReference type="PANTHER" id="PTHR43658:SF8">
    <property type="entry name" value="17-BETA-HYDROXYSTEROID DEHYDROGENASE 14-RELATED"/>
    <property type="match status" value="1"/>
</dbReference>
<proteinExistence type="inferred from homology"/>
<keyword evidence="6" id="KW-1185">Reference proteome</keyword>
<dbReference type="PRINTS" id="PR00080">
    <property type="entry name" value="SDRFAMILY"/>
</dbReference>
<dbReference type="SMART" id="SM00822">
    <property type="entry name" value="PKS_KR"/>
    <property type="match status" value="1"/>
</dbReference>
<dbReference type="GO" id="GO:0016491">
    <property type="term" value="F:oxidoreductase activity"/>
    <property type="evidence" value="ECO:0007669"/>
    <property type="project" value="UniProtKB-KW"/>
</dbReference>
<dbReference type="InterPro" id="IPR036291">
    <property type="entry name" value="NAD(P)-bd_dom_sf"/>
</dbReference>
<gene>
    <name evidence="5" type="ORF">TMPK1_35350</name>
</gene>
<dbReference type="AlphaFoldDB" id="A0A8S8XBE3"/>
<accession>A0A8S8XBE3</accession>